<dbReference type="AlphaFoldDB" id="U6MCX5"/>
<evidence type="ECO:0000313" key="2">
    <source>
        <dbReference type="Proteomes" id="UP000030763"/>
    </source>
</evidence>
<organism evidence="1 2">
    <name type="scientific">Eimeria maxima</name>
    <name type="common">Coccidian parasite</name>
    <dbReference type="NCBI Taxonomy" id="5804"/>
    <lineage>
        <taxon>Eukaryota</taxon>
        <taxon>Sar</taxon>
        <taxon>Alveolata</taxon>
        <taxon>Apicomplexa</taxon>
        <taxon>Conoidasida</taxon>
        <taxon>Coccidia</taxon>
        <taxon>Eucoccidiorida</taxon>
        <taxon>Eimeriorina</taxon>
        <taxon>Eimeriidae</taxon>
        <taxon>Eimeria</taxon>
    </lineage>
</organism>
<dbReference type="GeneID" id="25338577"/>
<dbReference type="RefSeq" id="XP_013338536.1">
    <property type="nucleotide sequence ID" value="XM_013483082.1"/>
</dbReference>
<keyword evidence="2" id="KW-1185">Reference proteome</keyword>
<proteinExistence type="predicted"/>
<dbReference type="EMBL" id="HG722265">
    <property type="protein sequence ID" value="CDJ61886.1"/>
    <property type="molecule type" value="Genomic_DNA"/>
</dbReference>
<reference evidence="1" key="2">
    <citation type="submission" date="2013-10" db="EMBL/GenBank/DDBJ databases">
        <authorList>
            <person name="Aslett M."/>
        </authorList>
    </citation>
    <scope>NUCLEOTIDE SEQUENCE [LARGE SCALE GENOMIC DNA]</scope>
    <source>
        <strain evidence="1">Weybridge</strain>
    </source>
</reference>
<accession>U6MCX5</accession>
<dbReference type="VEuPathDB" id="ToxoDB:EMWEY_00045910"/>
<protein>
    <submittedName>
        <fullName evidence="1">Uncharacterized protein</fullName>
    </submittedName>
</protein>
<dbReference type="Proteomes" id="UP000030763">
    <property type="component" value="Unassembled WGS sequence"/>
</dbReference>
<reference evidence="1" key="1">
    <citation type="submission" date="2013-10" db="EMBL/GenBank/DDBJ databases">
        <title>Genomic analysis of the causative agents of coccidiosis in chickens.</title>
        <authorList>
            <person name="Reid A.J."/>
            <person name="Blake D."/>
            <person name="Billington K."/>
            <person name="Browne H."/>
            <person name="Dunn M."/>
            <person name="Hung S."/>
            <person name="Kawahara F."/>
            <person name="Miranda-Saavedra D."/>
            <person name="Mourier T."/>
            <person name="Nagra H."/>
            <person name="Otto T.D."/>
            <person name="Rawlings N."/>
            <person name="Sanchez A."/>
            <person name="Sanders M."/>
            <person name="Subramaniam C."/>
            <person name="Tay Y."/>
            <person name="Dear P."/>
            <person name="Doerig C."/>
            <person name="Gruber A."/>
            <person name="Parkinson J."/>
            <person name="Shirley M."/>
            <person name="Wan K.L."/>
            <person name="Berriman M."/>
            <person name="Tomley F."/>
            <person name="Pain A."/>
        </authorList>
    </citation>
    <scope>NUCLEOTIDE SEQUENCE [LARGE SCALE GENOMIC DNA]</scope>
    <source>
        <strain evidence="1">Weybridge</strain>
    </source>
</reference>
<name>U6MCX5_EIMMA</name>
<sequence length="100" mass="10978">MSGYAKLAFDSTFPTKVPALNEKYCDAQFMCVAIVSRVRAFLRPPALGRGGADAYPQNNVQRTVIAWYLATRTCQVLKAQTLENDTGRWHPANLVEASGA</sequence>
<gene>
    <name evidence="1" type="ORF">EMWEY_00045910</name>
</gene>
<evidence type="ECO:0000313" key="1">
    <source>
        <dbReference type="EMBL" id="CDJ61886.1"/>
    </source>
</evidence>